<comment type="caution">
    <text evidence="2">The sequence shown here is derived from an EMBL/GenBank/DDBJ whole genome shotgun (WGS) entry which is preliminary data.</text>
</comment>
<name>A0A9X0ANT2_9HELO</name>
<proteinExistence type="predicted"/>
<sequence length="250" mass="28736">MGSKNARGQAPVIRAAQAYSDKAAEKLLAEQQKEAQEQLAQQAKARQLTQEKALARQRAFNFNYDTLPKHSTLKVMKDITTGTVKLYINLDIVHPRKTAKDVDLLTVLPKYAELITSVEFRLVAPTHHDSPEIYSGRVKNMMKTINCLNNFDIDEFQFVVSLNEAHNFSQMKLAAAIFGLDFKDWTMAMEVLHVKGRFNVDIGSKWDHRLSCLYKAEFLVHKELWCRNGKWRWESSDLGIDKDYCRNSIL</sequence>
<organism evidence="2 3">
    <name type="scientific">Sclerotinia nivalis</name>
    <dbReference type="NCBI Taxonomy" id="352851"/>
    <lineage>
        <taxon>Eukaryota</taxon>
        <taxon>Fungi</taxon>
        <taxon>Dikarya</taxon>
        <taxon>Ascomycota</taxon>
        <taxon>Pezizomycotina</taxon>
        <taxon>Leotiomycetes</taxon>
        <taxon>Helotiales</taxon>
        <taxon>Sclerotiniaceae</taxon>
        <taxon>Sclerotinia</taxon>
    </lineage>
</organism>
<evidence type="ECO:0000313" key="3">
    <source>
        <dbReference type="Proteomes" id="UP001152300"/>
    </source>
</evidence>
<reference evidence="2" key="1">
    <citation type="submission" date="2022-11" db="EMBL/GenBank/DDBJ databases">
        <title>Genome Resource of Sclerotinia nivalis Strain SnTB1, a Plant Pathogen Isolated from American Ginseng.</title>
        <authorList>
            <person name="Fan S."/>
        </authorList>
    </citation>
    <scope>NUCLEOTIDE SEQUENCE</scope>
    <source>
        <strain evidence="2">SnTB1</strain>
    </source>
</reference>
<gene>
    <name evidence="2" type="ORF">OCU04_005262</name>
</gene>
<evidence type="ECO:0000313" key="2">
    <source>
        <dbReference type="EMBL" id="KAJ8066176.1"/>
    </source>
</evidence>
<dbReference type="OrthoDB" id="3514843at2759"/>
<protein>
    <submittedName>
        <fullName evidence="2">Uncharacterized protein</fullName>
    </submittedName>
</protein>
<dbReference type="EMBL" id="JAPEIS010000005">
    <property type="protein sequence ID" value="KAJ8066176.1"/>
    <property type="molecule type" value="Genomic_DNA"/>
</dbReference>
<dbReference type="Proteomes" id="UP001152300">
    <property type="component" value="Unassembled WGS sequence"/>
</dbReference>
<accession>A0A9X0ANT2</accession>
<dbReference type="AlphaFoldDB" id="A0A9X0ANT2"/>
<keyword evidence="1" id="KW-0175">Coiled coil</keyword>
<feature type="coiled-coil region" evidence="1">
    <location>
        <begin position="21"/>
        <end position="52"/>
    </location>
</feature>
<evidence type="ECO:0000256" key="1">
    <source>
        <dbReference type="SAM" id="Coils"/>
    </source>
</evidence>
<keyword evidence="3" id="KW-1185">Reference proteome</keyword>